<name>A0A7J7IS64_BUGNE</name>
<proteinExistence type="predicted"/>
<dbReference type="AlphaFoldDB" id="A0A7J7IS64"/>
<sequence length="114" mass="12686">MVQSCPPMVQLKELPAKELPAEELSVEELPVEELSVEEPSLTCATQKHFCSVGKGLSLLVQVNFITSTTSAIDSTDSCAELPAKELPVEKLSNCQLRNCQLRNYQLRYCQLRNC</sequence>
<comment type="caution">
    <text evidence="1">The sequence shown here is derived from an EMBL/GenBank/DDBJ whole genome shotgun (WGS) entry which is preliminary data.</text>
</comment>
<protein>
    <submittedName>
        <fullName evidence="1">Uncharacterized protein</fullName>
    </submittedName>
</protein>
<dbReference type="Proteomes" id="UP000593567">
    <property type="component" value="Unassembled WGS sequence"/>
</dbReference>
<organism evidence="1 2">
    <name type="scientific">Bugula neritina</name>
    <name type="common">Brown bryozoan</name>
    <name type="synonym">Sertularia neritina</name>
    <dbReference type="NCBI Taxonomy" id="10212"/>
    <lineage>
        <taxon>Eukaryota</taxon>
        <taxon>Metazoa</taxon>
        <taxon>Spiralia</taxon>
        <taxon>Lophotrochozoa</taxon>
        <taxon>Bryozoa</taxon>
        <taxon>Gymnolaemata</taxon>
        <taxon>Cheilostomatida</taxon>
        <taxon>Flustrina</taxon>
        <taxon>Buguloidea</taxon>
        <taxon>Bugulidae</taxon>
        <taxon>Bugula</taxon>
    </lineage>
</organism>
<dbReference type="EMBL" id="VXIV02003479">
    <property type="protein sequence ID" value="KAF6016730.1"/>
    <property type="molecule type" value="Genomic_DNA"/>
</dbReference>
<evidence type="ECO:0000313" key="2">
    <source>
        <dbReference type="Proteomes" id="UP000593567"/>
    </source>
</evidence>
<evidence type="ECO:0000313" key="1">
    <source>
        <dbReference type="EMBL" id="KAF6016730.1"/>
    </source>
</evidence>
<keyword evidence="2" id="KW-1185">Reference proteome</keyword>
<gene>
    <name evidence="1" type="ORF">EB796_024965</name>
</gene>
<accession>A0A7J7IS64</accession>
<reference evidence="1" key="1">
    <citation type="submission" date="2020-06" db="EMBL/GenBank/DDBJ databases">
        <title>Draft genome of Bugula neritina, a colonial animal packing powerful symbionts and potential medicines.</title>
        <authorList>
            <person name="Rayko M."/>
        </authorList>
    </citation>
    <scope>NUCLEOTIDE SEQUENCE [LARGE SCALE GENOMIC DNA]</scope>
    <source>
        <strain evidence="1">Kwan_BN1</strain>
    </source>
</reference>